<proteinExistence type="predicted"/>
<feature type="region of interest" description="Disordered" evidence="2">
    <location>
        <begin position="1"/>
        <end position="25"/>
    </location>
</feature>
<dbReference type="EMBL" id="CAJNOO010001421">
    <property type="protein sequence ID" value="CAF1150210.1"/>
    <property type="molecule type" value="Genomic_DNA"/>
</dbReference>
<dbReference type="Proteomes" id="UP000663823">
    <property type="component" value="Unassembled WGS sequence"/>
</dbReference>
<feature type="compositionally biased region" description="Low complexity" evidence="2">
    <location>
        <begin position="72"/>
        <end position="85"/>
    </location>
</feature>
<dbReference type="InterPro" id="IPR001878">
    <property type="entry name" value="Znf_CCHC"/>
</dbReference>
<dbReference type="InterPro" id="IPR005162">
    <property type="entry name" value="Retrotrans_gag_dom"/>
</dbReference>
<feature type="compositionally biased region" description="Polar residues" evidence="2">
    <location>
        <begin position="347"/>
        <end position="357"/>
    </location>
</feature>
<evidence type="ECO:0000313" key="5">
    <source>
        <dbReference type="EMBL" id="CAF4149874.1"/>
    </source>
</evidence>
<dbReference type="EMBL" id="CAJOAX010014969">
    <property type="protein sequence ID" value="CAF4149874.1"/>
    <property type="molecule type" value="Genomic_DNA"/>
</dbReference>
<comment type="caution">
    <text evidence="5">The sequence shown here is derived from an EMBL/GenBank/DDBJ whole genome shotgun (WGS) entry which is preliminary data.</text>
</comment>
<feature type="compositionally biased region" description="Low complexity" evidence="2">
    <location>
        <begin position="358"/>
        <end position="375"/>
    </location>
</feature>
<dbReference type="Proteomes" id="UP000663882">
    <property type="component" value="Unassembled WGS sequence"/>
</dbReference>
<dbReference type="GO" id="GO:0003676">
    <property type="term" value="F:nucleic acid binding"/>
    <property type="evidence" value="ECO:0007669"/>
    <property type="project" value="InterPro"/>
</dbReference>
<feature type="region of interest" description="Disordered" evidence="2">
    <location>
        <begin position="64"/>
        <end position="91"/>
    </location>
</feature>
<keyword evidence="1" id="KW-0479">Metal-binding</keyword>
<keyword evidence="1" id="KW-0863">Zinc-finger</keyword>
<feature type="region of interest" description="Disordered" evidence="2">
    <location>
        <begin position="332"/>
        <end position="423"/>
    </location>
</feature>
<dbReference type="InterPro" id="IPR036875">
    <property type="entry name" value="Znf_CCHC_sf"/>
</dbReference>
<dbReference type="PANTHER" id="PTHR33194">
    <property type="entry name" value="ZINC KNUCKLE DOMAINCONTAINING PROTEIN"/>
    <property type="match status" value="1"/>
</dbReference>
<name>A0A819YHQ3_9BILA</name>
<feature type="domain" description="CCHC-type" evidence="3">
    <location>
        <begin position="428"/>
        <end position="441"/>
    </location>
</feature>
<dbReference type="SMART" id="SM00343">
    <property type="entry name" value="ZnF_C2HC"/>
    <property type="match status" value="1"/>
</dbReference>
<reference evidence="5" key="1">
    <citation type="submission" date="2021-02" db="EMBL/GenBank/DDBJ databases">
        <authorList>
            <person name="Nowell W R."/>
        </authorList>
    </citation>
    <scope>NUCLEOTIDE SEQUENCE</scope>
</reference>
<feature type="compositionally biased region" description="Basic residues" evidence="2">
    <location>
        <begin position="1"/>
        <end position="16"/>
    </location>
</feature>
<dbReference type="PROSITE" id="PS50158">
    <property type="entry name" value="ZF_CCHC"/>
    <property type="match status" value="1"/>
</dbReference>
<dbReference type="PANTHER" id="PTHR33194:SF4">
    <property type="entry name" value="CCHC-TYPE DOMAIN-CONTAINING PROTEIN"/>
    <property type="match status" value="1"/>
</dbReference>
<protein>
    <recommendedName>
        <fullName evidence="3">CCHC-type domain-containing protein</fullName>
    </recommendedName>
</protein>
<evidence type="ECO:0000313" key="6">
    <source>
        <dbReference type="Proteomes" id="UP000663823"/>
    </source>
</evidence>
<accession>A0A819YHQ3</accession>
<evidence type="ECO:0000256" key="1">
    <source>
        <dbReference type="PROSITE-ProRule" id="PRU00047"/>
    </source>
</evidence>
<evidence type="ECO:0000259" key="3">
    <source>
        <dbReference type="PROSITE" id="PS50158"/>
    </source>
</evidence>
<evidence type="ECO:0000313" key="4">
    <source>
        <dbReference type="EMBL" id="CAF1150210.1"/>
    </source>
</evidence>
<feature type="compositionally biased region" description="Low complexity" evidence="2">
    <location>
        <begin position="397"/>
        <end position="420"/>
    </location>
</feature>
<dbReference type="OrthoDB" id="10037266at2759"/>
<dbReference type="Gene3D" id="4.10.60.10">
    <property type="entry name" value="Zinc finger, CCHC-type"/>
    <property type="match status" value="1"/>
</dbReference>
<evidence type="ECO:0000256" key="2">
    <source>
        <dbReference type="SAM" id="MobiDB-lite"/>
    </source>
</evidence>
<organism evidence="5 6">
    <name type="scientific">Rotaria sordida</name>
    <dbReference type="NCBI Taxonomy" id="392033"/>
    <lineage>
        <taxon>Eukaryota</taxon>
        <taxon>Metazoa</taxon>
        <taxon>Spiralia</taxon>
        <taxon>Gnathifera</taxon>
        <taxon>Rotifera</taxon>
        <taxon>Eurotatoria</taxon>
        <taxon>Bdelloidea</taxon>
        <taxon>Philodinida</taxon>
        <taxon>Philodinidae</taxon>
        <taxon>Rotaria</taxon>
    </lineage>
</organism>
<dbReference type="Pfam" id="PF03732">
    <property type="entry name" value="Retrotrans_gag"/>
    <property type="match status" value="1"/>
</dbReference>
<dbReference type="AlphaFoldDB" id="A0A819YHQ3"/>
<gene>
    <name evidence="5" type="ORF">OTI717_LOCUS36173</name>
    <name evidence="4" type="ORF">RFH988_LOCUS21870</name>
</gene>
<keyword evidence="1" id="KW-0862">Zinc</keyword>
<dbReference type="GO" id="GO:0008270">
    <property type="term" value="F:zinc ion binding"/>
    <property type="evidence" value="ECO:0007669"/>
    <property type="project" value="UniProtKB-KW"/>
</dbReference>
<dbReference type="SUPFAM" id="SSF57756">
    <property type="entry name" value="Retrovirus zinc finger-like domains"/>
    <property type="match status" value="1"/>
</dbReference>
<sequence>MHSHQHFTRSKTKYNHPSKESTISSSINQLRDSFSMASSFTKAEDSSQSYGDHILNPELHSHFGTQHQTTEPKSSPSHHSLKPSPARFSHESGQLLQNEVDRLKAELQMLKSSSQPLIDQMNPSNFQSTISCPTNVSTQSSTITSTTPSIQYVINIDPLQQMKDFVKPFFGNPEDDAPKWLASIAHFFDIIRLPGNKDELCFQYAPAFLKTYAYRWWTENKSFISNWSCFKQMFTEQFGEKNEYLLEQQMNQRKQQPNEPVIKYYYDMMELCHKCDPTMTDKQKVRKLILGLRLSLYQEAIKDDYSTPKEFLLKVQQLENIEKLVELRQSSIDDSTTKQQHNDDLSSRPQIESSSYVHHQNPSSSFSSHHSYQSNVQPDTYDSRYYRTFPNPGRAPQSFSSDRNFQSSSNSTPSSQSNKPSRTKDIQCYHCGKWGHFARNCYQRNNPSLFPSVSRQQKNQ</sequence>